<dbReference type="Gene3D" id="3.30.420.10">
    <property type="entry name" value="Ribonuclease H-like superfamily/Ribonuclease H"/>
    <property type="match status" value="1"/>
</dbReference>
<accession>A0AAV5LZU4</accession>
<comment type="caution">
    <text evidence="3">The sequence shown here is derived from an EMBL/GenBank/DDBJ whole genome shotgun (WGS) entry which is preliminary data.</text>
</comment>
<dbReference type="InterPro" id="IPR001584">
    <property type="entry name" value="Integrase_cat-core"/>
</dbReference>
<feature type="region of interest" description="Disordered" evidence="1">
    <location>
        <begin position="1"/>
        <end position="48"/>
    </location>
</feature>
<dbReference type="InterPro" id="IPR043502">
    <property type="entry name" value="DNA/RNA_pol_sf"/>
</dbReference>
<dbReference type="GO" id="GO:0015074">
    <property type="term" value="P:DNA integration"/>
    <property type="evidence" value="ECO:0007669"/>
    <property type="project" value="InterPro"/>
</dbReference>
<dbReference type="AlphaFoldDB" id="A0AAV5LZU4"/>
<reference evidence="3 4" key="1">
    <citation type="journal article" date="2021" name="Commun. Biol.">
        <title>The genome of Shorea leprosula (Dipterocarpaceae) highlights the ecological relevance of drought in aseasonal tropical rainforests.</title>
        <authorList>
            <person name="Ng K.K.S."/>
            <person name="Kobayashi M.J."/>
            <person name="Fawcett J.A."/>
            <person name="Hatakeyama M."/>
            <person name="Paape T."/>
            <person name="Ng C.H."/>
            <person name="Ang C.C."/>
            <person name="Tnah L.H."/>
            <person name="Lee C.T."/>
            <person name="Nishiyama T."/>
            <person name="Sese J."/>
            <person name="O'Brien M.J."/>
            <person name="Copetti D."/>
            <person name="Mohd Noor M.I."/>
            <person name="Ong R.C."/>
            <person name="Putra M."/>
            <person name="Sireger I.Z."/>
            <person name="Indrioko S."/>
            <person name="Kosugi Y."/>
            <person name="Izuno A."/>
            <person name="Isagi Y."/>
            <person name="Lee S.L."/>
            <person name="Shimizu K.K."/>
        </authorList>
    </citation>
    <scope>NUCLEOTIDE SEQUENCE [LARGE SCALE GENOMIC DNA]</scope>
    <source>
        <strain evidence="3">214</strain>
    </source>
</reference>
<dbReference type="PROSITE" id="PS50994">
    <property type="entry name" value="INTEGRASE"/>
    <property type="match status" value="1"/>
</dbReference>
<dbReference type="Proteomes" id="UP001054252">
    <property type="component" value="Unassembled WGS sequence"/>
</dbReference>
<evidence type="ECO:0000256" key="1">
    <source>
        <dbReference type="SAM" id="MobiDB-lite"/>
    </source>
</evidence>
<dbReference type="EMBL" id="BPVZ01000159">
    <property type="protein sequence ID" value="GKV42584.1"/>
    <property type="molecule type" value="Genomic_DNA"/>
</dbReference>
<sequence>MPRNLFVGGAEQEQPNSSDDERTSTGYATQPEEQFHIPVETRQRHPKHRNLFVREAEQEQPNSSDDKRTPTGDYMQRFNKTTLDIDNVPDTVCLSPLLHGLKPSRFLDDLLENPSKLWNEVNDRSNAGLRGHLLISMIHPKYCDYNRGKFLGYVVSKKGIEVNPDKVQAVQQIEPPKTVKDVQRLTGHLVALHRFIVRFGIPKRIIADNDPQFQAVALRSFCDDYGIELALTFVYTLQSNGQAELTNKIVLRGLKARDLATHSNWVDELNKVLWSCSTTASSATGETSFSLAYGSEATILVGIGLWPNRPT</sequence>
<dbReference type="InterPro" id="IPR012337">
    <property type="entry name" value="RNaseH-like_sf"/>
</dbReference>
<dbReference type="SUPFAM" id="SSF56672">
    <property type="entry name" value="DNA/RNA polymerases"/>
    <property type="match status" value="1"/>
</dbReference>
<dbReference type="PANTHER" id="PTHR37984">
    <property type="entry name" value="PROTEIN CBG26694"/>
    <property type="match status" value="1"/>
</dbReference>
<feature type="region of interest" description="Disordered" evidence="1">
    <location>
        <begin position="54"/>
        <end position="73"/>
    </location>
</feature>
<protein>
    <recommendedName>
        <fullName evidence="2">Integrase catalytic domain-containing protein</fullName>
    </recommendedName>
</protein>
<dbReference type="GO" id="GO:0003676">
    <property type="term" value="F:nucleic acid binding"/>
    <property type="evidence" value="ECO:0007669"/>
    <property type="project" value="InterPro"/>
</dbReference>
<dbReference type="InterPro" id="IPR050951">
    <property type="entry name" value="Retrovirus_Pol_polyprotein"/>
</dbReference>
<gene>
    <name evidence="3" type="ORF">SLEP1_g49967</name>
</gene>
<organism evidence="3 4">
    <name type="scientific">Rubroshorea leprosula</name>
    <dbReference type="NCBI Taxonomy" id="152421"/>
    <lineage>
        <taxon>Eukaryota</taxon>
        <taxon>Viridiplantae</taxon>
        <taxon>Streptophyta</taxon>
        <taxon>Embryophyta</taxon>
        <taxon>Tracheophyta</taxon>
        <taxon>Spermatophyta</taxon>
        <taxon>Magnoliopsida</taxon>
        <taxon>eudicotyledons</taxon>
        <taxon>Gunneridae</taxon>
        <taxon>Pentapetalae</taxon>
        <taxon>rosids</taxon>
        <taxon>malvids</taxon>
        <taxon>Malvales</taxon>
        <taxon>Dipterocarpaceae</taxon>
        <taxon>Rubroshorea</taxon>
    </lineage>
</organism>
<feature type="domain" description="Integrase catalytic" evidence="2">
    <location>
        <begin position="191"/>
        <end position="296"/>
    </location>
</feature>
<dbReference type="SUPFAM" id="SSF53098">
    <property type="entry name" value="Ribonuclease H-like"/>
    <property type="match status" value="1"/>
</dbReference>
<evidence type="ECO:0000259" key="2">
    <source>
        <dbReference type="PROSITE" id="PS50994"/>
    </source>
</evidence>
<keyword evidence="4" id="KW-1185">Reference proteome</keyword>
<name>A0AAV5LZU4_9ROSI</name>
<dbReference type="InterPro" id="IPR036397">
    <property type="entry name" value="RNaseH_sf"/>
</dbReference>
<feature type="compositionally biased region" description="Basic and acidic residues" evidence="1">
    <location>
        <begin position="33"/>
        <end position="43"/>
    </location>
</feature>
<dbReference type="PANTHER" id="PTHR37984:SF5">
    <property type="entry name" value="PROTEIN NYNRIN-LIKE"/>
    <property type="match status" value="1"/>
</dbReference>
<evidence type="ECO:0000313" key="3">
    <source>
        <dbReference type="EMBL" id="GKV42584.1"/>
    </source>
</evidence>
<proteinExistence type="predicted"/>
<evidence type="ECO:0000313" key="4">
    <source>
        <dbReference type="Proteomes" id="UP001054252"/>
    </source>
</evidence>